<organism evidence="2 3">
    <name type="scientific">Hymenobacter duratus</name>
    <dbReference type="NCBI Taxonomy" id="2771356"/>
    <lineage>
        <taxon>Bacteria</taxon>
        <taxon>Pseudomonadati</taxon>
        <taxon>Bacteroidota</taxon>
        <taxon>Cytophagia</taxon>
        <taxon>Cytophagales</taxon>
        <taxon>Hymenobacteraceae</taxon>
        <taxon>Hymenobacter</taxon>
    </lineage>
</organism>
<dbReference type="EMBL" id="JACWZZ010000002">
    <property type="protein sequence ID" value="MBD2715565.1"/>
    <property type="molecule type" value="Genomic_DNA"/>
</dbReference>
<feature type="transmembrane region" description="Helical" evidence="1">
    <location>
        <begin position="52"/>
        <end position="73"/>
    </location>
</feature>
<proteinExistence type="predicted"/>
<reference evidence="2 3" key="1">
    <citation type="submission" date="2020-09" db="EMBL/GenBank/DDBJ databases">
        <authorList>
            <person name="Kim M.K."/>
        </authorList>
    </citation>
    <scope>NUCLEOTIDE SEQUENCE [LARGE SCALE GENOMIC DNA]</scope>
    <source>
        <strain evidence="2 3">BT646</strain>
    </source>
</reference>
<feature type="transmembrane region" description="Helical" evidence="1">
    <location>
        <begin position="242"/>
        <end position="261"/>
    </location>
</feature>
<feature type="transmembrane region" description="Helical" evidence="1">
    <location>
        <begin position="208"/>
        <end position="227"/>
    </location>
</feature>
<dbReference type="Proteomes" id="UP000642468">
    <property type="component" value="Unassembled WGS sequence"/>
</dbReference>
<dbReference type="RefSeq" id="WP_190784555.1">
    <property type="nucleotide sequence ID" value="NZ_JACWZZ010000002.1"/>
</dbReference>
<sequence length="348" mass="38832">MHALIVADVRVSEDEYVAISTRMHQRQRWITLALTVVLLLCMLWSDGGLTDLTSILTTAGLLVLLVALTWWLGRRKFRKQYRSTASLQHPVTYTLSADGITSQSALGQALISWTSIQAIRPLDRWFVVTLSTGVSFPIDSRCVQPPYTATDLATILAQNGATLGSSPAPPERLAIPVTESGISISNVQPTLGQYMWLSLRLTAKTTPIVWVLLLPHGSALVVLWNLLSGTYSLQELWQNNTGQLFMTVLFLALPIFILWATRKQYLTSPLLKHPVTYLLTSDKMLVDSLGCNSEISWVGIQQAVRYGRWIFLQTTQNAGYILDMQQVTSPHTATDVFSLFQDQRITLK</sequence>
<keyword evidence="1" id="KW-0812">Transmembrane</keyword>
<evidence type="ECO:0000313" key="2">
    <source>
        <dbReference type="EMBL" id="MBD2715565.1"/>
    </source>
</evidence>
<comment type="caution">
    <text evidence="2">The sequence shown here is derived from an EMBL/GenBank/DDBJ whole genome shotgun (WGS) entry which is preliminary data.</text>
</comment>
<evidence type="ECO:0000313" key="3">
    <source>
        <dbReference type="Proteomes" id="UP000642468"/>
    </source>
</evidence>
<gene>
    <name evidence="2" type="ORF">IC231_11000</name>
</gene>
<accession>A0ABR8JI89</accession>
<protein>
    <submittedName>
        <fullName evidence="2">YcxB family protein</fullName>
    </submittedName>
</protein>
<keyword evidence="1" id="KW-0472">Membrane</keyword>
<feature type="transmembrane region" description="Helical" evidence="1">
    <location>
        <begin position="29"/>
        <end position="46"/>
    </location>
</feature>
<evidence type="ECO:0000256" key="1">
    <source>
        <dbReference type="SAM" id="Phobius"/>
    </source>
</evidence>
<keyword evidence="1" id="KW-1133">Transmembrane helix</keyword>
<keyword evidence="3" id="KW-1185">Reference proteome</keyword>
<name>A0ABR8JI89_9BACT</name>